<feature type="transmembrane region" description="Helical" evidence="1">
    <location>
        <begin position="106"/>
        <end position="121"/>
    </location>
</feature>
<name>A0A061IT27_TRYRA</name>
<keyword evidence="1" id="KW-1133">Transmembrane helix</keyword>
<organism evidence="2 3">
    <name type="scientific">Trypanosoma rangeli SC58</name>
    <dbReference type="NCBI Taxonomy" id="429131"/>
    <lineage>
        <taxon>Eukaryota</taxon>
        <taxon>Discoba</taxon>
        <taxon>Euglenozoa</taxon>
        <taxon>Kinetoplastea</taxon>
        <taxon>Metakinetoplastina</taxon>
        <taxon>Trypanosomatida</taxon>
        <taxon>Trypanosomatidae</taxon>
        <taxon>Trypanosoma</taxon>
        <taxon>Herpetosoma</taxon>
    </lineage>
</organism>
<keyword evidence="3" id="KW-1185">Reference proteome</keyword>
<keyword evidence="1" id="KW-0472">Membrane</keyword>
<dbReference type="Proteomes" id="UP000031737">
    <property type="component" value="Unassembled WGS sequence"/>
</dbReference>
<accession>A0A061IT27</accession>
<proteinExistence type="predicted"/>
<gene>
    <name evidence="2" type="ORF">TRSC58_07480</name>
</gene>
<evidence type="ECO:0000313" key="3">
    <source>
        <dbReference type="Proteomes" id="UP000031737"/>
    </source>
</evidence>
<evidence type="ECO:0000313" key="2">
    <source>
        <dbReference type="EMBL" id="ESL04951.1"/>
    </source>
</evidence>
<dbReference type="VEuPathDB" id="TriTrypDB:TRSC58_07480"/>
<dbReference type="AlphaFoldDB" id="A0A061IT27"/>
<feature type="transmembrane region" description="Helical" evidence="1">
    <location>
        <begin position="56"/>
        <end position="79"/>
    </location>
</feature>
<keyword evidence="1" id="KW-0812">Transmembrane</keyword>
<reference evidence="2 3" key="1">
    <citation type="submission" date="2013-07" db="EMBL/GenBank/DDBJ databases">
        <authorList>
            <person name="Stoco P.H."/>
            <person name="Wagner G."/>
            <person name="Gerber A."/>
            <person name="Zaha A."/>
            <person name="Thompson C."/>
            <person name="Bartholomeu D.C."/>
            <person name="Luckemeyer D.D."/>
            <person name="Bahia D."/>
            <person name="Loreto E."/>
            <person name="Prestes E.B."/>
            <person name="Lima F.M."/>
            <person name="Rodrigues-Luiz G."/>
            <person name="Vallejo G.A."/>
            <person name="Filho J.F."/>
            <person name="Monteiro K.M."/>
            <person name="Tyler K.M."/>
            <person name="de Almeida L.G."/>
            <person name="Ortiz M.F."/>
            <person name="Siervo M.A."/>
            <person name="de Moraes M.H."/>
            <person name="Cunha O.L."/>
            <person name="Mendonca-Neto R."/>
            <person name="Silva R."/>
            <person name="Teixeira S.M."/>
            <person name="Murta S.M."/>
            <person name="Sincero T.C."/>
            <person name="Mendes T.A."/>
            <person name="Urmenyi T.P."/>
            <person name="Silva V.G."/>
            <person name="da Rocha W.D."/>
            <person name="Andersson B."/>
            <person name="Romanha A.J."/>
            <person name="Steindel M."/>
            <person name="de Vasconcelos A.T."/>
            <person name="Grisard E.C."/>
        </authorList>
    </citation>
    <scope>NUCLEOTIDE SEQUENCE [LARGE SCALE GENOMIC DNA]</scope>
    <source>
        <strain evidence="2 3">SC58</strain>
    </source>
</reference>
<protein>
    <submittedName>
        <fullName evidence="2">Uncharacterized protein</fullName>
    </submittedName>
</protein>
<feature type="transmembrane region" description="Helical" evidence="1">
    <location>
        <begin position="20"/>
        <end position="50"/>
    </location>
</feature>
<evidence type="ECO:0000256" key="1">
    <source>
        <dbReference type="SAM" id="Phobius"/>
    </source>
</evidence>
<sequence>MPENNNKKKGQTSRYVFSLFLLFFLLLPIPDVSFFLSYTMFLFLLTVFSLLNNSPLLLFGLSSACFSLGPHALSFILFLHCSPFPRGMCFCSAVQSKSTSKQGEKEFLYIYSCIFILFYFFV</sequence>
<comment type="caution">
    <text evidence="2">The sequence shown here is derived from an EMBL/GenBank/DDBJ whole genome shotgun (WGS) entry which is preliminary data.</text>
</comment>
<dbReference type="EMBL" id="AUPL01007809">
    <property type="protein sequence ID" value="ESL04951.1"/>
    <property type="molecule type" value="Genomic_DNA"/>
</dbReference>